<comment type="caution">
    <text evidence="2">The sequence shown here is derived from an EMBL/GenBank/DDBJ whole genome shotgun (WGS) entry which is preliminary data.</text>
</comment>
<evidence type="ECO:0000256" key="1">
    <source>
        <dbReference type="SAM" id="MobiDB-lite"/>
    </source>
</evidence>
<evidence type="ECO:0000313" key="3">
    <source>
        <dbReference type="Proteomes" id="UP001610818"/>
    </source>
</evidence>
<feature type="region of interest" description="Disordered" evidence="1">
    <location>
        <begin position="1"/>
        <end position="47"/>
    </location>
</feature>
<sequence>MLAKVDKGERISTPGDNAGGDERDPDDELHREHDGSGPYAQRRRRKN</sequence>
<dbReference type="EMBL" id="JBIRGQ010000001">
    <property type="protein sequence ID" value="MFH8543842.1"/>
    <property type="molecule type" value="Genomic_DNA"/>
</dbReference>
<feature type="compositionally biased region" description="Basic and acidic residues" evidence="1">
    <location>
        <begin position="1"/>
        <end position="10"/>
    </location>
</feature>
<dbReference type="Proteomes" id="UP001610818">
    <property type="component" value="Unassembled WGS sequence"/>
</dbReference>
<keyword evidence="3" id="KW-1185">Reference proteome</keyword>
<organism evidence="2 3">
    <name type="scientific">Streptomyces longisporoflavus</name>
    <dbReference type="NCBI Taxonomy" id="28044"/>
    <lineage>
        <taxon>Bacteria</taxon>
        <taxon>Bacillati</taxon>
        <taxon>Actinomycetota</taxon>
        <taxon>Actinomycetes</taxon>
        <taxon>Kitasatosporales</taxon>
        <taxon>Streptomycetaceae</taxon>
        <taxon>Streptomyces</taxon>
    </lineage>
</organism>
<protein>
    <submittedName>
        <fullName evidence="2">Uncharacterized protein</fullName>
    </submittedName>
</protein>
<gene>
    <name evidence="2" type="ORF">ACH4F9_02375</name>
</gene>
<evidence type="ECO:0000313" key="2">
    <source>
        <dbReference type="EMBL" id="MFH8543842.1"/>
    </source>
</evidence>
<proteinExistence type="predicted"/>
<dbReference type="RefSeq" id="WP_397707068.1">
    <property type="nucleotide sequence ID" value="NZ_JBIRGN010000001.1"/>
</dbReference>
<accession>A0ABW7QGB7</accession>
<name>A0ABW7QGB7_9ACTN</name>
<reference evidence="2 3" key="1">
    <citation type="submission" date="2024-10" db="EMBL/GenBank/DDBJ databases">
        <title>The Natural Products Discovery Center: Release of the First 8490 Sequenced Strains for Exploring Actinobacteria Biosynthetic Diversity.</title>
        <authorList>
            <person name="Kalkreuter E."/>
            <person name="Kautsar S.A."/>
            <person name="Yang D."/>
            <person name="Bader C.D."/>
            <person name="Teijaro C.N."/>
            <person name="Fluegel L."/>
            <person name="Davis C.M."/>
            <person name="Simpson J.R."/>
            <person name="Lauterbach L."/>
            <person name="Steele A.D."/>
            <person name="Gui C."/>
            <person name="Meng S."/>
            <person name="Li G."/>
            <person name="Viehrig K."/>
            <person name="Ye F."/>
            <person name="Su P."/>
            <person name="Kiefer A.F."/>
            <person name="Nichols A."/>
            <person name="Cepeda A.J."/>
            <person name="Yan W."/>
            <person name="Fan B."/>
            <person name="Jiang Y."/>
            <person name="Adhikari A."/>
            <person name="Zheng C.-J."/>
            <person name="Schuster L."/>
            <person name="Cowan T.M."/>
            <person name="Smanski M.J."/>
            <person name="Chevrette M.G."/>
            <person name="De Carvalho L.P.S."/>
            <person name="Shen B."/>
        </authorList>
    </citation>
    <scope>NUCLEOTIDE SEQUENCE [LARGE SCALE GENOMIC DNA]</scope>
    <source>
        <strain evidence="2 3">NPDC017990</strain>
    </source>
</reference>